<sequence>KRKRGGGSRGTEKGNRSNVYLRLPVEGWGRFAVPAPGRAPGYPHLPPSADGQTDAPSPPWGPGRNPSAFKLSLTVALRAVL</sequence>
<name>A0ABQ9VY68_SAGOE</name>
<dbReference type="EMBL" id="JASSZA010000004">
    <property type="protein sequence ID" value="KAK2114329.1"/>
    <property type="molecule type" value="Genomic_DNA"/>
</dbReference>
<keyword evidence="3" id="KW-1185">Reference proteome</keyword>
<evidence type="ECO:0000313" key="3">
    <source>
        <dbReference type="Proteomes" id="UP001266305"/>
    </source>
</evidence>
<organism evidence="2 3">
    <name type="scientific">Saguinus oedipus</name>
    <name type="common">Cotton-top tamarin</name>
    <name type="synonym">Oedipomidas oedipus</name>
    <dbReference type="NCBI Taxonomy" id="9490"/>
    <lineage>
        <taxon>Eukaryota</taxon>
        <taxon>Metazoa</taxon>
        <taxon>Chordata</taxon>
        <taxon>Craniata</taxon>
        <taxon>Vertebrata</taxon>
        <taxon>Euteleostomi</taxon>
        <taxon>Mammalia</taxon>
        <taxon>Eutheria</taxon>
        <taxon>Euarchontoglires</taxon>
        <taxon>Primates</taxon>
        <taxon>Haplorrhini</taxon>
        <taxon>Platyrrhini</taxon>
        <taxon>Cebidae</taxon>
        <taxon>Callitrichinae</taxon>
        <taxon>Saguinus</taxon>
    </lineage>
</organism>
<dbReference type="Proteomes" id="UP001266305">
    <property type="component" value="Unassembled WGS sequence"/>
</dbReference>
<accession>A0ABQ9VY68</accession>
<comment type="caution">
    <text evidence="2">The sequence shown here is derived from an EMBL/GenBank/DDBJ whole genome shotgun (WGS) entry which is preliminary data.</text>
</comment>
<reference evidence="2 3" key="1">
    <citation type="submission" date="2023-05" db="EMBL/GenBank/DDBJ databases">
        <title>B98-5 Cell Line De Novo Hybrid Assembly: An Optical Mapping Approach.</title>
        <authorList>
            <person name="Kananen K."/>
            <person name="Auerbach J.A."/>
            <person name="Kautto E."/>
            <person name="Blachly J.S."/>
        </authorList>
    </citation>
    <scope>NUCLEOTIDE SEQUENCE [LARGE SCALE GENOMIC DNA]</scope>
    <source>
        <strain evidence="2">B95-8</strain>
        <tissue evidence="2">Cell line</tissue>
    </source>
</reference>
<proteinExistence type="predicted"/>
<feature type="non-terminal residue" evidence="2">
    <location>
        <position position="1"/>
    </location>
</feature>
<evidence type="ECO:0000313" key="2">
    <source>
        <dbReference type="EMBL" id="KAK2114329.1"/>
    </source>
</evidence>
<gene>
    <name evidence="2" type="ORF">P7K49_008595</name>
</gene>
<evidence type="ECO:0000256" key="1">
    <source>
        <dbReference type="SAM" id="MobiDB-lite"/>
    </source>
</evidence>
<protein>
    <submittedName>
        <fullName evidence="2">Uncharacterized protein</fullName>
    </submittedName>
</protein>
<feature type="region of interest" description="Disordered" evidence="1">
    <location>
        <begin position="34"/>
        <end position="68"/>
    </location>
</feature>